<evidence type="ECO:0000256" key="3">
    <source>
        <dbReference type="ARBA" id="ARBA00023204"/>
    </source>
</evidence>
<sequence length="334" mass="36417">MVAEQHLGGADQLVKSRRLVDVGRHRRLPGAERPSATSRSPIVSVRLSSAGTVTGLPYHDLMAFDLPKTLSPSKVSTFTDCALSFRFSAVERLPEPPSIAAERGTLVHRALEHLYVLTPSDRTPDAAAACLDQAALEAWDDPDVQALGLDDAGKATFQAEAAEMTQRIFMLEDPTRVNAVGLELRMETELAGTRLRGIIDRLELTTDGELVVTDYKTGRPPSERYEQSKLGGVHLYSLLCERVLGRRPARVQLLFLGKNPQAIIATPSEQSTKGLERRVGAIWTAVVRACEHEDFRPKPGPLCNWCAFAKYCPTQGGDPAQAAVELGSKPTRPS</sequence>
<dbReference type="eggNOG" id="COG2887">
    <property type="taxonomic scope" value="Bacteria"/>
</dbReference>
<keyword evidence="3" id="KW-0234">DNA repair</keyword>
<evidence type="ECO:0000313" key="5">
    <source>
        <dbReference type="EMBL" id="CCM65696.1"/>
    </source>
</evidence>
<evidence type="ECO:0000256" key="2">
    <source>
        <dbReference type="ARBA" id="ARBA00022806"/>
    </source>
</evidence>
<organism evidence="5 6">
    <name type="scientific">Candidatus Neomicrothrix parvicella RN1</name>
    <dbReference type="NCBI Taxonomy" id="1229780"/>
    <lineage>
        <taxon>Bacteria</taxon>
        <taxon>Bacillati</taxon>
        <taxon>Actinomycetota</taxon>
        <taxon>Acidimicrobiia</taxon>
        <taxon>Acidimicrobiales</taxon>
        <taxon>Microthrixaceae</taxon>
        <taxon>Candidatus Neomicrothrix</taxon>
    </lineage>
</organism>
<dbReference type="GO" id="GO:0004386">
    <property type="term" value="F:helicase activity"/>
    <property type="evidence" value="ECO:0007669"/>
    <property type="project" value="UniProtKB-KW"/>
</dbReference>
<protein>
    <recommendedName>
        <fullName evidence="4">PD-(D/E)XK endonuclease-like domain-containing protein</fullName>
    </recommendedName>
</protein>
<dbReference type="STRING" id="1229780.BN381_80226"/>
<accession>R4Z6W3</accession>
<proteinExistence type="predicted"/>
<keyword evidence="2" id="KW-0378">Hydrolase</keyword>
<name>R4Z6W3_9ACTN</name>
<keyword evidence="2" id="KW-0547">Nucleotide-binding</keyword>
<dbReference type="SUPFAM" id="SSF52980">
    <property type="entry name" value="Restriction endonuclease-like"/>
    <property type="match status" value="1"/>
</dbReference>
<dbReference type="GO" id="GO:0006281">
    <property type="term" value="P:DNA repair"/>
    <property type="evidence" value="ECO:0007669"/>
    <property type="project" value="UniProtKB-KW"/>
</dbReference>
<evidence type="ECO:0000313" key="6">
    <source>
        <dbReference type="Proteomes" id="UP000018291"/>
    </source>
</evidence>
<dbReference type="InterPro" id="IPR038726">
    <property type="entry name" value="PDDEXK_AddAB-type"/>
</dbReference>
<dbReference type="Proteomes" id="UP000018291">
    <property type="component" value="Unassembled WGS sequence"/>
</dbReference>
<dbReference type="InterPro" id="IPR011604">
    <property type="entry name" value="PDDEXK-like_dom_sf"/>
</dbReference>
<dbReference type="InterPro" id="IPR011335">
    <property type="entry name" value="Restrct_endonuc-II-like"/>
</dbReference>
<comment type="caution">
    <text evidence="5">The sequence shown here is derived from an EMBL/GenBank/DDBJ whole genome shotgun (WGS) entry which is preliminary data.</text>
</comment>
<keyword evidence="6" id="KW-1185">Reference proteome</keyword>
<dbReference type="AlphaFoldDB" id="R4Z6W3"/>
<gene>
    <name evidence="5" type="ORF">BN381_80226</name>
</gene>
<dbReference type="Gene3D" id="3.90.320.10">
    <property type="match status" value="1"/>
</dbReference>
<evidence type="ECO:0000256" key="1">
    <source>
        <dbReference type="ARBA" id="ARBA00022763"/>
    </source>
</evidence>
<dbReference type="HOGENOM" id="CLU_049030_0_0_11"/>
<evidence type="ECO:0000259" key="4">
    <source>
        <dbReference type="Pfam" id="PF12705"/>
    </source>
</evidence>
<reference evidence="5 6" key="1">
    <citation type="journal article" date="2013" name="ISME J.">
        <title>Metabolic model for the filamentous 'Candidatus Microthrix parvicella' based on genomic and metagenomic analyses.</title>
        <authorList>
            <person name="Jon McIlroy S."/>
            <person name="Kristiansen R."/>
            <person name="Albertsen M."/>
            <person name="Michael Karst S."/>
            <person name="Rossetti S."/>
            <person name="Lund Nielsen J."/>
            <person name="Tandoi V."/>
            <person name="James Seviour R."/>
            <person name="Nielsen P.H."/>
        </authorList>
    </citation>
    <scope>NUCLEOTIDE SEQUENCE [LARGE SCALE GENOMIC DNA]</scope>
    <source>
        <strain evidence="5 6">RN1</strain>
    </source>
</reference>
<dbReference type="Pfam" id="PF12705">
    <property type="entry name" value="PDDEXK_1"/>
    <property type="match status" value="1"/>
</dbReference>
<keyword evidence="2" id="KW-0067">ATP-binding</keyword>
<keyword evidence="2" id="KW-0347">Helicase</keyword>
<dbReference type="EMBL" id="CANL01000078">
    <property type="protein sequence ID" value="CCM65696.1"/>
    <property type="molecule type" value="Genomic_DNA"/>
</dbReference>
<keyword evidence="1" id="KW-0227">DNA damage</keyword>
<feature type="domain" description="PD-(D/E)XK endonuclease-like" evidence="4">
    <location>
        <begin position="69"/>
        <end position="313"/>
    </location>
</feature>